<dbReference type="Pfam" id="PF00043">
    <property type="entry name" value="GST_C"/>
    <property type="match status" value="1"/>
</dbReference>
<dbReference type="CDD" id="cd03053">
    <property type="entry name" value="GST_N_Phi"/>
    <property type="match status" value="1"/>
</dbReference>
<dbReference type="Proteomes" id="UP001213000">
    <property type="component" value="Unassembled WGS sequence"/>
</dbReference>
<comment type="function">
    <text evidence="5">May be involved in the conjugation of reduced glutathione to a wide number of exogenous and endogenous hydrophobic electrophiles and have a detoxification role against certain herbicides.</text>
</comment>
<reference evidence="8" key="1">
    <citation type="submission" date="2022-07" db="EMBL/GenBank/DDBJ databases">
        <title>Genome Sequence of Leucocoprinus birnbaumii.</title>
        <authorList>
            <person name="Buettner E."/>
        </authorList>
    </citation>
    <scope>NUCLEOTIDE SEQUENCE</scope>
    <source>
        <strain evidence="8">VT141</strain>
    </source>
</reference>
<evidence type="ECO:0000256" key="4">
    <source>
        <dbReference type="ARBA" id="ARBA00047960"/>
    </source>
</evidence>
<dbReference type="InterPro" id="IPR004046">
    <property type="entry name" value="GST_C"/>
</dbReference>
<dbReference type="SFLD" id="SFLDS00019">
    <property type="entry name" value="Glutathione_Transferase_(cytos"/>
    <property type="match status" value="1"/>
</dbReference>
<dbReference type="PANTHER" id="PTHR43900:SF3">
    <property type="entry name" value="GLUTATHIONE S-TRANSFERASE RHO"/>
    <property type="match status" value="1"/>
</dbReference>
<evidence type="ECO:0000313" key="8">
    <source>
        <dbReference type="EMBL" id="KAJ3570973.1"/>
    </source>
</evidence>
<dbReference type="PANTHER" id="PTHR43900">
    <property type="entry name" value="GLUTATHIONE S-TRANSFERASE RHO"/>
    <property type="match status" value="1"/>
</dbReference>
<dbReference type="InterPro" id="IPR010987">
    <property type="entry name" value="Glutathione-S-Trfase_C-like"/>
</dbReference>
<comment type="caution">
    <text evidence="8">The sequence shown here is derived from an EMBL/GenBank/DDBJ whole genome shotgun (WGS) entry which is preliminary data.</text>
</comment>
<evidence type="ECO:0000259" key="6">
    <source>
        <dbReference type="PROSITE" id="PS50404"/>
    </source>
</evidence>
<dbReference type="InterPro" id="IPR004045">
    <property type="entry name" value="Glutathione_S-Trfase_N"/>
</dbReference>
<evidence type="ECO:0000256" key="5">
    <source>
        <dbReference type="ARBA" id="ARBA00053259"/>
    </source>
</evidence>
<proteinExistence type="inferred from homology"/>
<dbReference type="InterPro" id="IPR036249">
    <property type="entry name" value="Thioredoxin-like_sf"/>
</dbReference>
<sequence>MVLKLYGYPSSTAVKIAAIVLHEKKIPFEFIMVDLLKGEQKKEDYLEKHPYGQVPCLDDNGFLLYESRAIARYLVEAYPEHGPQLVPTETKQRAIFEQATASEAFNFNRFASPLVFEIIFKEFVGGKTDPAIVADLTDKLSARLDVYEKILSKQKYLAGDAVTLADLFHIPTASLLIKAGVPIIQDRPNVTRWYNDLTSRESWQKVKDDVSSSL</sequence>
<dbReference type="PROSITE" id="PS50404">
    <property type="entry name" value="GST_NTER"/>
    <property type="match status" value="1"/>
</dbReference>
<dbReference type="GO" id="GO:0005737">
    <property type="term" value="C:cytoplasm"/>
    <property type="evidence" value="ECO:0007669"/>
    <property type="project" value="TreeGrafter"/>
</dbReference>
<dbReference type="CDD" id="cd03187">
    <property type="entry name" value="GST_C_Phi"/>
    <property type="match status" value="1"/>
</dbReference>
<dbReference type="InterPro" id="IPR036282">
    <property type="entry name" value="Glutathione-S-Trfase_C_sf"/>
</dbReference>
<comment type="catalytic activity">
    <reaction evidence="4">
        <text>RX + glutathione = an S-substituted glutathione + a halide anion + H(+)</text>
        <dbReference type="Rhea" id="RHEA:16437"/>
        <dbReference type="ChEBI" id="CHEBI:15378"/>
        <dbReference type="ChEBI" id="CHEBI:16042"/>
        <dbReference type="ChEBI" id="CHEBI:17792"/>
        <dbReference type="ChEBI" id="CHEBI:57925"/>
        <dbReference type="ChEBI" id="CHEBI:90779"/>
        <dbReference type="EC" id="2.5.1.18"/>
    </reaction>
</comment>
<protein>
    <recommendedName>
        <fullName evidence="2">glutathione transferase</fullName>
        <ecNumber evidence="2">2.5.1.18</ecNumber>
    </recommendedName>
</protein>
<dbReference type="FunFam" id="1.20.1050.10:FF:000004">
    <property type="entry name" value="Glutathione S-transferase F2"/>
    <property type="match status" value="1"/>
</dbReference>
<gene>
    <name evidence="8" type="ORF">NP233_g4053</name>
</gene>
<dbReference type="Pfam" id="PF02798">
    <property type="entry name" value="GST_N"/>
    <property type="match status" value="1"/>
</dbReference>
<dbReference type="Gene3D" id="3.40.30.10">
    <property type="entry name" value="Glutaredoxin"/>
    <property type="match status" value="1"/>
</dbReference>
<feature type="domain" description="GST C-terminal" evidence="7">
    <location>
        <begin position="89"/>
        <end position="214"/>
    </location>
</feature>
<evidence type="ECO:0000256" key="3">
    <source>
        <dbReference type="ARBA" id="ARBA00022679"/>
    </source>
</evidence>
<dbReference type="GO" id="GO:0004364">
    <property type="term" value="F:glutathione transferase activity"/>
    <property type="evidence" value="ECO:0007669"/>
    <property type="project" value="UniProtKB-EC"/>
</dbReference>
<keyword evidence="3" id="KW-0808">Transferase</keyword>
<dbReference type="InterPro" id="IPR040079">
    <property type="entry name" value="Glutathione_S-Trfase"/>
</dbReference>
<dbReference type="EMBL" id="JANIEX010000208">
    <property type="protein sequence ID" value="KAJ3570973.1"/>
    <property type="molecule type" value="Genomic_DNA"/>
</dbReference>
<evidence type="ECO:0000256" key="1">
    <source>
        <dbReference type="ARBA" id="ARBA00010128"/>
    </source>
</evidence>
<dbReference type="SFLD" id="SFLDG01154">
    <property type="entry name" value="Main.5:_Phi-like"/>
    <property type="match status" value="1"/>
</dbReference>
<dbReference type="EC" id="2.5.1.18" evidence="2"/>
<evidence type="ECO:0000256" key="2">
    <source>
        <dbReference type="ARBA" id="ARBA00012452"/>
    </source>
</evidence>
<dbReference type="InterPro" id="IPR034347">
    <property type="entry name" value="GST_Phi_C"/>
</dbReference>
<dbReference type="AlphaFoldDB" id="A0AAD5YTB0"/>
<dbReference type="GO" id="GO:0009636">
    <property type="term" value="P:response to toxic substance"/>
    <property type="evidence" value="ECO:0007669"/>
    <property type="project" value="UniProtKB-ARBA"/>
</dbReference>
<feature type="domain" description="GST N-terminal" evidence="6">
    <location>
        <begin position="1"/>
        <end position="82"/>
    </location>
</feature>
<keyword evidence="9" id="KW-1185">Reference proteome</keyword>
<dbReference type="FunFam" id="3.40.30.10:FF:000039">
    <property type="entry name" value="Glutathione S-transferase domain"/>
    <property type="match status" value="1"/>
</dbReference>
<evidence type="ECO:0000313" key="9">
    <source>
        <dbReference type="Proteomes" id="UP001213000"/>
    </source>
</evidence>
<dbReference type="SFLD" id="SFLDG00358">
    <property type="entry name" value="Main_(cytGST)"/>
    <property type="match status" value="1"/>
</dbReference>
<dbReference type="GO" id="GO:0043295">
    <property type="term" value="F:glutathione binding"/>
    <property type="evidence" value="ECO:0007669"/>
    <property type="project" value="TreeGrafter"/>
</dbReference>
<accession>A0AAD5YTB0</accession>
<dbReference type="GO" id="GO:0006749">
    <property type="term" value="P:glutathione metabolic process"/>
    <property type="evidence" value="ECO:0007669"/>
    <property type="project" value="TreeGrafter"/>
</dbReference>
<name>A0AAD5YTB0_9AGAR</name>
<comment type="similarity">
    <text evidence="1">Belongs to the GST superfamily. Phi family.</text>
</comment>
<dbReference type="PROSITE" id="PS50405">
    <property type="entry name" value="GST_CTER"/>
    <property type="match status" value="1"/>
</dbReference>
<dbReference type="SUPFAM" id="SSF47616">
    <property type="entry name" value="GST C-terminal domain-like"/>
    <property type="match status" value="1"/>
</dbReference>
<organism evidence="8 9">
    <name type="scientific">Leucocoprinus birnbaumii</name>
    <dbReference type="NCBI Taxonomy" id="56174"/>
    <lineage>
        <taxon>Eukaryota</taxon>
        <taxon>Fungi</taxon>
        <taxon>Dikarya</taxon>
        <taxon>Basidiomycota</taxon>
        <taxon>Agaricomycotina</taxon>
        <taxon>Agaricomycetes</taxon>
        <taxon>Agaricomycetidae</taxon>
        <taxon>Agaricales</taxon>
        <taxon>Agaricineae</taxon>
        <taxon>Agaricaceae</taxon>
        <taxon>Leucocoprinus</taxon>
    </lineage>
</organism>
<dbReference type="Gene3D" id="1.20.1050.10">
    <property type="match status" value="1"/>
</dbReference>
<dbReference type="SUPFAM" id="SSF52833">
    <property type="entry name" value="Thioredoxin-like"/>
    <property type="match status" value="1"/>
</dbReference>
<evidence type="ECO:0000259" key="7">
    <source>
        <dbReference type="PROSITE" id="PS50405"/>
    </source>
</evidence>